<keyword evidence="9" id="KW-0547">Nucleotide-binding</keyword>
<dbReference type="eggNOG" id="COG1072">
    <property type="taxonomic scope" value="Bacteria"/>
</dbReference>
<evidence type="ECO:0000256" key="6">
    <source>
        <dbReference type="ARBA" id="ARBA00015080"/>
    </source>
</evidence>
<dbReference type="InterPro" id="IPR027417">
    <property type="entry name" value="P-loop_NTPase"/>
</dbReference>
<dbReference type="Proteomes" id="UP000016057">
    <property type="component" value="Unassembled WGS sequence"/>
</dbReference>
<name>K8ZQJ0_9ENTE</name>
<sequence length="295" mass="34693">MESIPITYDYYAREEWANLNHQKMAIPLSEEELQILISTQDQLNLQDIQEIYLPLLHYLTLIYEEYRSLQQKRASFLQKRNTSIPFIIGIAGSVAVGKSTLARVLQVLLERIYGLSVSLVTTDGFLYSKSELEQKGLLDRKGFPESYDMPKLLHFLEELKVGKKEVHAPIYSHEKYDIIPDEVITICEPDIVIVEGINVLQNPWNERIYISDFFDFSIYLDAEIFRIQQWYCDRFLLLRGNEFATKEEAIRIATKVWKSINEKNLLEYILPTKYRADLILHKTKSHFMDYILLKK</sequence>
<evidence type="ECO:0000256" key="9">
    <source>
        <dbReference type="ARBA" id="ARBA00022741"/>
    </source>
</evidence>
<dbReference type="STRING" id="1234409.C683_0105"/>
<protein>
    <recommendedName>
        <fullName evidence="6 13">Pantothenate kinase</fullName>
        <ecNumber evidence="5 13">2.7.1.33</ecNumber>
    </recommendedName>
</protein>
<evidence type="ECO:0000256" key="1">
    <source>
        <dbReference type="ARBA" id="ARBA00001206"/>
    </source>
</evidence>
<evidence type="ECO:0000256" key="3">
    <source>
        <dbReference type="ARBA" id="ARBA00005225"/>
    </source>
</evidence>
<evidence type="ECO:0000256" key="10">
    <source>
        <dbReference type="ARBA" id="ARBA00022777"/>
    </source>
</evidence>
<keyword evidence="10 15" id="KW-0418">Kinase</keyword>
<comment type="similarity">
    <text evidence="4 13">Belongs to the prokaryotic pantothenate kinase family.</text>
</comment>
<dbReference type="PIRSF" id="PIRSF000545">
    <property type="entry name" value="Pantothenate_kin"/>
    <property type="match status" value="1"/>
</dbReference>
<dbReference type="EMBL" id="AMYT01000007">
    <property type="protein sequence ID" value="EKU27846.1"/>
    <property type="molecule type" value="Genomic_DNA"/>
</dbReference>
<dbReference type="UniPathway" id="UPA00241">
    <property type="reaction ID" value="UER00352"/>
</dbReference>
<evidence type="ECO:0000256" key="5">
    <source>
        <dbReference type="ARBA" id="ARBA00012102"/>
    </source>
</evidence>
<evidence type="ECO:0000259" key="14">
    <source>
        <dbReference type="Pfam" id="PF00485"/>
    </source>
</evidence>
<dbReference type="Gene3D" id="3.40.50.300">
    <property type="entry name" value="P-loop containing nucleotide triphosphate hydrolases"/>
    <property type="match status" value="1"/>
</dbReference>
<comment type="caution">
    <text evidence="15">The sequence shown here is derived from an EMBL/GenBank/DDBJ whole genome shotgun (WGS) entry which is preliminary data.</text>
</comment>
<dbReference type="InterPro" id="IPR004566">
    <property type="entry name" value="PanK"/>
</dbReference>
<keyword evidence="11" id="KW-0067">ATP-binding</keyword>
<evidence type="ECO:0000256" key="4">
    <source>
        <dbReference type="ARBA" id="ARBA00006087"/>
    </source>
</evidence>
<evidence type="ECO:0000313" key="16">
    <source>
        <dbReference type="Proteomes" id="UP000016057"/>
    </source>
</evidence>
<dbReference type="RefSeq" id="WP_009488271.1">
    <property type="nucleotide sequence ID" value="NZ_AMYT01000007.1"/>
</dbReference>
<dbReference type="PANTHER" id="PTHR10285">
    <property type="entry name" value="URIDINE KINASE"/>
    <property type="match status" value="1"/>
</dbReference>
<dbReference type="SUPFAM" id="SSF52540">
    <property type="entry name" value="P-loop containing nucleoside triphosphate hydrolases"/>
    <property type="match status" value="1"/>
</dbReference>
<dbReference type="OrthoDB" id="1550976at2"/>
<dbReference type="GO" id="GO:0015937">
    <property type="term" value="P:coenzyme A biosynthetic process"/>
    <property type="evidence" value="ECO:0007669"/>
    <property type="project" value="UniProtKB-UniPathway"/>
</dbReference>
<dbReference type="GO" id="GO:0005737">
    <property type="term" value="C:cytoplasm"/>
    <property type="evidence" value="ECO:0007669"/>
    <property type="project" value="UniProtKB-SubCell"/>
</dbReference>
<reference evidence="15 16" key="1">
    <citation type="journal article" date="2013" name="Genome Announc.">
        <title>Draft Genome Sequence of Catellicoccus marimammalium, a Novel Species Commonly Found in Gull Feces.</title>
        <authorList>
            <person name="Weigand M.R."/>
            <person name="Ryu H."/>
            <person name="Bozcek L."/>
            <person name="Konstantinidis K.T."/>
            <person name="Santo Domingo J.W."/>
        </authorList>
    </citation>
    <scope>NUCLEOTIDE SEQUENCE [LARGE SCALE GENOMIC DNA]</scope>
    <source>
        <strain evidence="15 16">M35/04/3</strain>
    </source>
</reference>
<proteinExistence type="inferred from homology"/>
<dbReference type="NCBIfam" id="TIGR00554">
    <property type="entry name" value="panK_bact"/>
    <property type="match status" value="1"/>
</dbReference>
<evidence type="ECO:0000256" key="8">
    <source>
        <dbReference type="ARBA" id="ARBA00022679"/>
    </source>
</evidence>
<dbReference type="InterPro" id="IPR006083">
    <property type="entry name" value="PRK/URK"/>
</dbReference>
<evidence type="ECO:0000256" key="7">
    <source>
        <dbReference type="ARBA" id="ARBA00022490"/>
    </source>
</evidence>
<keyword evidence="7 13" id="KW-0963">Cytoplasm</keyword>
<gene>
    <name evidence="15" type="ORF">C683_0105</name>
</gene>
<dbReference type="AlphaFoldDB" id="K8ZQJ0"/>
<keyword evidence="12 13" id="KW-0173">Coenzyme A biosynthesis</keyword>
<dbReference type="Pfam" id="PF00485">
    <property type="entry name" value="PRK"/>
    <property type="match status" value="1"/>
</dbReference>
<keyword evidence="8 15" id="KW-0808">Transferase</keyword>
<organism evidence="15 16">
    <name type="scientific">Catellicoccus marimammalium M35/04/3</name>
    <dbReference type="NCBI Taxonomy" id="1234409"/>
    <lineage>
        <taxon>Bacteria</taxon>
        <taxon>Bacillati</taxon>
        <taxon>Bacillota</taxon>
        <taxon>Bacilli</taxon>
        <taxon>Lactobacillales</taxon>
        <taxon>Enterococcaceae</taxon>
        <taxon>Catellicoccus</taxon>
    </lineage>
</organism>
<keyword evidence="16" id="KW-1185">Reference proteome</keyword>
<evidence type="ECO:0000313" key="15">
    <source>
        <dbReference type="EMBL" id="EKU27846.1"/>
    </source>
</evidence>
<evidence type="ECO:0000256" key="12">
    <source>
        <dbReference type="ARBA" id="ARBA00022993"/>
    </source>
</evidence>
<comment type="catalytic activity">
    <reaction evidence="1 13">
        <text>(R)-pantothenate + ATP = (R)-4'-phosphopantothenate + ADP + H(+)</text>
        <dbReference type="Rhea" id="RHEA:16373"/>
        <dbReference type="ChEBI" id="CHEBI:10986"/>
        <dbReference type="ChEBI" id="CHEBI:15378"/>
        <dbReference type="ChEBI" id="CHEBI:29032"/>
        <dbReference type="ChEBI" id="CHEBI:30616"/>
        <dbReference type="ChEBI" id="CHEBI:456216"/>
        <dbReference type="EC" id="2.7.1.33"/>
    </reaction>
</comment>
<dbReference type="CDD" id="cd02025">
    <property type="entry name" value="PanK"/>
    <property type="match status" value="1"/>
</dbReference>
<feature type="domain" description="Phosphoribulokinase/uridine kinase" evidence="14">
    <location>
        <begin position="87"/>
        <end position="283"/>
    </location>
</feature>
<dbReference type="GO" id="GO:0005524">
    <property type="term" value="F:ATP binding"/>
    <property type="evidence" value="ECO:0007669"/>
    <property type="project" value="UniProtKB-KW"/>
</dbReference>
<comment type="subcellular location">
    <subcellularLocation>
        <location evidence="2 13">Cytoplasm</location>
    </subcellularLocation>
</comment>
<accession>K8ZQJ0</accession>
<dbReference type="EC" id="2.7.1.33" evidence="5 13"/>
<dbReference type="PATRIC" id="fig|1234409.3.peg.77"/>
<evidence type="ECO:0000256" key="11">
    <source>
        <dbReference type="ARBA" id="ARBA00022840"/>
    </source>
</evidence>
<evidence type="ECO:0000256" key="13">
    <source>
        <dbReference type="RuleBase" id="RU003530"/>
    </source>
</evidence>
<evidence type="ECO:0000256" key="2">
    <source>
        <dbReference type="ARBA" id="ARBA00004496"/>
    </source>
</evidence>
<comment type="pathway">
    <text evidence="3 13">Cofactor biosynthesis; coenzyme A biosynthesis; CoA from (R)-pantothenate: step 1/5.</text>
</comment>
<dbReference type="GO" id="GO:0004594">
    <property type="term" value="F:pantothenate kinase activity"/>
    <property type="evidence" value="ECO:0007669"/>
    <property type="project" value="UniProtKB-EC"/>
</dbReference>